<evidence type="ECO:0000256" key="9">
    <source>
        <dbReference type="PIRNR" id="PIRNR000108"/>
    </source>
</evidence>
<accession>A0AAE3DEF9</accession>
<dbReference type="GO" id="GO:0051287">
    <property type="term" value="F:NAD binding"/>
    <property type="evidence" value="ECO:0007669"/>
    <property type="project" value="InterPro"/>
</dbReference>
<dbReference type="NCBIfam" id="TIGR00127">
    <property type="entry name" value="nadp_idh_euk"/>
    <property type="match status" value="1"/>
</dbReference>
<evidence type="ECO:0000259" key="13">
    <source>
        <dbReference type="SMART" id="SM01329"/>
    </source>
</evidence>
<keyword evidence="8 9" id="KW-0464">Manganese</keyword>
<evidence type="ECO:0000256" key="10">
    <source>
        <dbReference type="PIRSR" id="PIRSR000108-1"/>
    </source>
</evidence>
<keyword evidence="6 9" id="KW-0521">NADP</keyword>
<keyword evidence="3 9" id="KW-0816">Tricarboxylic acid cycle</keyword>
<comment type="similarity">
    <text evidence="2 9">Belongs to the isocitrate and isopropylmalate dehydrogenases family.</text>
</comment>
<keyword evidence="7 9" id="KW-0560">Oxidoreductase</keyword>
<feature type="binding site" evidence="11">
    <location>
        <position position="133"/>
    </location>
    <ligand>
        <name>D-threo-isocitrate</name>
        <dbReference type="ChEBI" id="CHEBI:15562"/>
    </ligand>
</feature>
<comment type="cofactor">
    <cofactor evidence="9 12">
        <name>Mg(2+)</name>
        <dbReference type="ChEBI" id="CHEBI:18420"/>
    </cofactor>
    <cofactor evidence="9 12">
        <name>Mn(2+)</name>
        <dbReference type="ChEBI" id="CHEBI:29035"/>
    </cofactor>
    <text evidence="9 12">Binds 1 Mg(2+) or Mn(2+) ion per subunit.</text>
</comment>
<dbReference type="AlphaFoldDB" id="A0AAE3DEF9"/>
<evidence type="ECO:0000256" key="2">
    <source>
        <dbReference type="ARBA" id="ARBA00007769"/>
    </source>
</evidence>
<reference evidence="14" key="1">
    <citation type="submission" date="2021-10" db="EMBL/GenBank/DDBJ databases">
        <title>Anaerobic single-cell dispensing facilitates the cultivation of human gut bacteria.</title>
        <authorList>
            <person name="Afrizal A."/>
        </authorList>
    </citation>
    <scope>NUCLEOTIDE SEQUENCE</scope>
    <source>
        <strain evidence="14">CLA-AA-H272</strain>
    </source>
</reference>
<dbReference type="InterPro" id="IPR019818">
    <property type="entry name" value="IsoCit/isopropylmalate_DH_CS"/>
</dbReference>
<organism evidence="14 15">
    <name type="scientific">Brotocaccenecus cirricatena</name>
    <dbReference type="NCBI Taxonomy" id="3064195"/>
    <lineage>
        <taxon>Bacteria</taxon>
        <taxon>Bacillati</taxon>
        <taxon>Bacillota</taxon>
        <taxon>Clostridia</taxon>
        <taxon>Eubacteriales</taxon>
        <taxon>Oscillospiraceae</taxon>
        <taxon>Brotocaccenecus</taxon>
    </lineage>
</organism>
<dbReference type="GO" id="GO:0000287">
    <property type="term" value="F:magnesium ion binding"/>
    <property type="evidence" value="ECO:0007669"/>
    <property type="project" value="InterPro"/>
</dbReference>
<name>A0AAE3DEF9_9FIRM</name>
<comment type="cofactor">
    <cofactor evidence="1">
        <name>Mn(2+)</name>
        <dbReference type="ChEBI" id="CHEBI:29035"/>
    </cofactor>
</comment>
<evidence type="ECO:0000256" key="6">
    <source>
        <dbReference type="ARBA" id="ARBA00022857"/>
    </source>
</evidence>
<dbReference type="GO" id="GO:0006099">
    <property type="term" value="P:tricarboxylic acid cycle"/>
    <property type="evidence" value="ECO:0007669"/>
    <property type="project" value="UniProtKB-KW"/>
</dbReference>
<feature type="binding site" evidence="12">
    <location>
        <position position="250"/>
    </location>
    <ligand>
        <name>Mn(2+)</name>
        <dbReference type="ChEBI" id="CHEBI:29035"/>
    </ligand>
</feature>
<dbReference type="Proteomes" id="UP001199319">
    <property type="component" value="Unassembled WGS sequence"/>
</dbReference>
<feature type="site" description="Critical for catalysis" evidence="10">
    <location>
        <position position="140"/>
    </location>
</feature>
<dbReference type="PANTHER" id="PTHR11822">
    <property type="entry name" value="NADP-SPECIFIC ISOCITRATE DEHYDROGENASE"/>
    <property type="match status" value="1"/>
</dbReference>
<evidence type="ECO:0000313" key="15">
    <source>
        <dbReference type="Proteomes" id="UP001199319"/>
    </source>
</evidence>
<keyword evidence="4 9" id="KW-0479">Metal-binding</keyword>
<evidence type="ECO:0000256" key="11">
    <source>
        <dbReference type="PIRSR" id="PIRSR000108-2"/>
    </source>
</evidence>
<dbReference type="EC" id="1.1.1.42" evidence="9"/>
<keyword evidence="5 9" id="KW-0460">Magnesium</keyword>
<keyword evidence="15" id="KW-1185">Reference proteome</keyword>
<dbReference type="SUPFAM" id="SSF53659">
    <property type="entry name" value="Isocitrate/Isopropylmalate dehydrogenase-like"/>
    <property type="match status" value="1"/>
</dbReference>
<dbReference type="PROSITE" id="PS00470">
    <property type="entry name" value="IDH_IMDH"/>
    <property type="match status" value="1"/>
</dbReference>
<dbReference type="PIRSF" id="PIRSF000108">
    <property type="entry name" value="IDH_NADP"/>
    <property type="match status" value="1"/>
</dbReference>
<dbReference type="SMART" id="SM01329">
    <property type="entry name" value="Iso_dh"/>
    <property type="match status" value="1"/>
</dbReference>
<comment type="caution">
    <text evidence="14">The sequence shown here is derived from an EMBL/GenBank/DDBJ whole genome shotgun (WGS) entry which is preliminary data.</text>
</comment>
<evidence type="ECO:0000256" key="3">
    <source>
        <dbReference type="ARBA" id="ARBA00022532"/>
    </source>
</evidence>
<feature type="domain" description="Isopropylmalate dehydrogenase-like" evidence="13">
    <location>
        <begin position="9"/>
        <end position="395"/>
    </location>
</feature>
<evidence type="ECO:0000256" key="5">
    <source>
        <dbReference type="ARBA" id="ARBA00022842"/>
    </source>
</evidence>
<dbReference type="GO" id="GO:0006102">
    <property type="term" value="P:isocitrate metabolic process"/>
    <property type="evidence" value="ECO:0007669"/>
    <property type="project" value="UniProtKB-UniRule"/>
</dbReference>
<dbReference type="GO" id="GO:0004450">
    <property type="term" value="F:isocitrate dehydrogenase (NADP+) activity"/>
    <property type="evidence" value="ECO:0007669"/>
    <property type="project" value="UniProtKB-UniRule"/>
</dbReference>
<gene>
    <name evidence="14" type="ORF">LKD37_16335</name>
</gene>
<dbReference type="InterPro" id="IPR004790">
    <property type="entry name" value="Isocitrate_DH_NADP"/>
</dbReference>
<evidence type="ECO:0000256" key="8">
    <source>
        <dbReference type="ARBA" id="ARBA00023211"/>
    </source>
</evidence>
<dbReference type="Pfam" id="PF00180">
    <property type="entry name" value="Iso_dh"/>
    <property type="match status" value="1"/>
</dbReference>
<feature type="binding site" evidence="11">
    <location>
        <position position="110"/>
    </location>
    <ligand>
        <name>D-threo-isocitrate</name>
        <dbReference type="ChEBI" id="CHEBI:15562"/>
    </ligand>
</feature>
<dbReference type="InterPro" id="IPR024084">
    <property type="entry name" value="IsoPropMal-DH-like_dom"/>
</dbReference>
<dbReference type="EMBL" id="JAJEPW010000096">
    <property type="protein sequence ID" value="MCC2131043.1"/>
    <property type="molecule type" value="Genomic_DNA"/>
</dbReference>
<feature type="binding site" evidence="12">
    <location>
        <position position="273"/>
    </location>
    <ligand>
        <name>Mn(2+)</name>
        <dbReference type="ChEBI" id="CHEBI:29035"/>
    </ligand>
</feature>
<evidence type="ECO:0000256" key="1">
    <source>
        <dbReference type="ARBA" id="ARBA00001936"/>
    </source>
</evidence>
<feature type="binding site" evidence="11">
    <location>
        <begin position="95"/>
        <end position="101"/>
    </location>
    <ligand>
        <name>D-threo-isocitrate</name>
        <dbReference type="ChEBI" id="CHEBI:15562"/>
    </ligand>
</feature>
<evidence type="ECO:0000256" key="12">
    <source>
        <dbReference type="PIRSR" id="PIRSR000108-3"/>
    </source>
</evidence>
<protein>
    <recommendedName>
        <fullName evidence="9">Isocitrate dehydrogenase [NADP]</fullName>
        <ecNumber evidence="9">1.1.1.42</ecNumber>
    </recommendedName>
</protein>
<dbReference type="PANTHER" id="PTHR11822:SF21">
    <property type="entry name" value="ISOCITRATE DEHYDROGENASE [NADP], MITOCHONDRIAL"/>
    <property type="match status" value="1"/>
</dbReference>
<proteinExistence type="inferred from homology"/>
<dbReference type="RefSeq" id="WP_302930161.1">
    <property type="nucleotide sequence ID" value="NZ_JAJEPW010000096.1"/>
</dbReference>
<dbReference type="Gene3D" id="3.40.718.10">
    <property type="entry name" value="Isopropylmalate Dehydrogenase"/>
    <property type="match status" value="1"/>
</dbReference>
<sequence length="403" mass="45152">MEKIKMVTPLVEMDGDEMTRILWQMIKDQLILPFVDLKTEYYDLGLLHRNETQDQVTVDAANATRRLGVAVKCATITPNKQRMEEYPQLTQMWKSPNGTIRSILDGTVFRAPILIDSIHPVVKNWKKPITIARHAYGDVYKSVDLYTTEPGECTMTFKGQSGEEKTLLVQKVDGPAVWQGAHNKEKSIRSFARACFQYAIDTRQDLWFSTKDTIAKVYDGEFKKVFEEEFESYKAKFDELGITYFYTLIDDAVARVIRSQGGFIWACKNYDGDVMSDMVSTAFGSLAMMTSVLVSPDGTTEYEAAHGTVTKHYYKHLKGEQTSTNPMATIFAWSGALRKRGQLDGTPDLSAFADKLEAACFETLGDGIMTKDLVGLVDEGTPVTAVNSSEFIGAIHDRLAAKL</sequence>
<evidence type="ECO:0000313" key="14">
    <source>
        <dbReference type="EMBL" id="MCC2131043.1"/>
    </source>
</evidence>
<evidence type="ECO:0000256" key="7">
    <source>
        <dbReference type="ARBA" id="ARBA00023002"/>
    </source>
</evidence>
<feature type="site" description="Critical for catalysis" evidence="10">
    <location>
        <position position="211"/>
    </location>
</feature>
<comment type="catalytic activity">
    <reaction evidence="9">
        <text>D-threo-isocitrate + NADP(+) = 2-oxoglutarate + CO2 + NADPH</text>
        <dbReference type="Rhea" id="RHEA:19629"/>
        <dbReference type="ChEBI" id="CHEBI:15562"/>
        <dbReference type="ChEBI" id="CHEBI:16526"/>
        <dbReference type="ChEBI" id="CHEBI:16810"/>
        <dbReference type="ChEBI" id="CHEBI:57783"/>
        <dbReference type="ChEBI" id="CHEBI:58349"/>
        <dbReference type="EC" id="1.1.1.42"/>
    </reaction>
</comment>
<evidence type="ECO:0000256" key="4">
    <source>
        <dbReference type="ARBA" id="ARBA00022723"/>
    </source>
</evidence>
<feature type="binding site" evidence="11">
    <location>
        <position position="77"/>
    </location>
    <ligand>
        <name>D-threo-isocitrate</name>
        <dbReference type="ChEBI" id="CHEBI:15562"/>
    </ligand>
</feature>
<dbReference type="NCBIfam" id="NF006156">
    <property type="entry name" value="PRK08299.1"/>
    <property type="match status" value="1"/>
</dbReference>